<gene>
    <name evidence="5" type="ORF">S03H2_66638</name>
</gene>
<dbReference type="EMBL" id="BARU01043536">
    <property type="protein sequence ID" value="GAH82387.1"/>
    <property type="molecule type" value="Genomic_DNA"/>
</dbReference>
<evidence type="ECO:0000256" key="2">
    <source>
        <dbReference type="ARBA" id="ARBA00022630"/>
    </source>
</evidence>
<dbReference type="InterPro" id="IPR027424">
    <property type="entry name" value="Glucose_Oxidase_domain_2"/>
</dbReference>
<comment type="caution">
    <text evidence="5">The sequence shown here is derived from an EMBL/GenBank/DDBJ whole genome shotgun (WGS) entry which is preliminary data.</text>
</comment>
<keyword evidence="2" id="KW-0285">Flavoprotein</keyword>
<sequence>QAELEPETSLIFTMKQELGTPPDVKVPNITTLDNPWFSSFAQGYLYSYGYTVGAMWGGSGQHNWAWEMRSAEVYYDELRDNYGGMKWDYNSNVLPIFKSLETYDGGLAQTECPELRGDSGPIHVISEQSPYLSILNAGDLATVWNDANIAVQTETGNDPDLAAVNDWNCAPTFISKTQRSWEVIDGIR</sequence>
<feature type="non-terminal residue" evidence="5">
    <location>
        <position position="1"/>
    </location>
</feature>
<dbReference type="GO" id="GO:0016491">
    <property type="term" value="F:oxidoreductase activity"/>
    <property type="evidence" value="ECO:0007669"/>
    <property type="project" value="UniProtKB-KW"/>
</dbReference>
<name>X1IL00_9ZZZZ</name>
<keyword evidence="3" id="KW-0274">FAD</keyword>
<reference evidence="5" key="1">
    <citation type="journal article" date="2014" name="Front. Microbiol.">
        <title>High frequency of phylogenetically diverse reductive dehalogenase-homologous genes in deep subseafloor sedimentary metagenomes.</title>
        <authorList>
            <person name="Kawai M."/>
            <person name="Futagami T."/>
            <person name="Toyoda A."/>
            <person name="Takaki Y."/>
            <person name="Nishi S."/>
            <person name="Hori S."/>
            <person name="Arai W."/>
            <person name="Tsubouchi T."/>
            <person name="Morono Y."/>
            <person name="Uchiyama I."/>
            <person name="Ito T."/>
            <person name="Fujiyama A."/>
            <person name="Inagaki F."/>
            <person name="Takami H."/>
        </authorList>
    </citation>
    <scope>NUCLEOTIDE SEQUENCE</scope>
    <source>
        <strain evidence="5">Expedition CK06-06</strain>
    </source>
</reference>
<proteinExistence type="predicted"/>
<comment type="cofactor">
    <cofactor evidence="1">
        <name>FAD</name>
        <dbReference type="ChEBI" id="CHEBI:57692"/>
    </cofactor>
</comment>
<organism evidence="5">
    <name type="scientific">marine sediment metagenome</name>
    <dbReference type="NCBI Taxonomy" id="412755"/>
    <lineage>
        <taxon>unclassified sequences</taxon>
        <taxon>metagenomes</taxon>
        <taxon>ecological metagenomes</taxon>
    </lineage>
</organism>
<dbReference type="Gene3D" id="4.10.450.10">
    <property type="entry name" value="Glucose Oxidase, domain 2"/>
    <property type="match status" value="1"/>
</dbReference>
<protein>
    <submittedName>
        <fullName evidence="5">Uncharacterized protein</fullName>
    </submittedName>
</protein>
<feature type="non-terminal residue" evidence="5">
    <location>
        <position position="188"/>
    </location>
</feature>
<keyword evidence="4" id="KW-0560">Oxidoreductase</keyword>
<dbReference type="Gene3D" id="3.30.560.10">
    <property type="entry name" value="Glucose Oxidase, domain 3"/>
    <property type="match status" value="1"/>
</dbReference>
<evidence type="ECO:0000256" key="4">
    <source>
        <dbReference type="ARBA" id="ARBA00023002"/>
    </source>
</evidence>
<dbReference type="AlphaFoldDB" id="X1IL00"/>
<evidence type="ECO:0000256" key="1">
    <source>
        <dbReference type="ARBA" id="ARBA00001974"/>
    </source>
</evidence>
<evidence type="ECO:0000256" key="3">
    <source>
        <dbReference type="ARBA" id="ARBA00022827"/>
    </source>
</evidence>
<accession>X1IL00</accession>
<evidence type="ECO:0000313" key="5">
    <source>
        <dbReference type="EMBL" id="GAH82387.1"/>
    </source>
</evidence>